<accession>A0ACC1KZJ6</accession>
<keyword evidence="2" id="KW-1185">Reference proteome</keyword>
<proteinExistence type="predicted"/>
<name>A0ACC1KZJ6_9FUNG</name>
<gene>
    <name evidence="1" type="ORF">H4R21_004290</name>
</gene>
<protein>
    <submittedName>
        <fullName evidence="1">Uncharacterized protein</fullName>
    </submittedName>
</protein>
<organism evidence="1 2">
    <name type="scientific">Coemansia helicoidea</name>
    <dbReference type="NCBI Taxonomy" id="1286919"/>
    <lineage>
        <taxon>Eukaryota</taxon>
        <taxon>Fungi</taxon>
        <taxon>Fungi incertae sedis</taxon>
        <taxon>Zoopagomycota</taxon>
        <taxon>Kickxellomycotina</taxon>
        <taxon>Kickxellomycetes</taxon>
        <taxon>Kickxellales</taxon>
        <taxon>Kickxellaceae</taxon>
        <taxon>Coemansia</taxon>
    </lineage>
</organism>
<comment type="caution">
    <text evidence="1">The sequence shown here is derived from an EMBL/GenBank/DDBJ whole genome shotgun (WGS) entry which is preliminary data.</text>
</comment>
<dbReference type="EMBL" id="JANBUN010001580">
    <property type="protein sequence ID" value="KAJ2797523.1"/>
    <property type="molecule type" value="Genomic_DNA"/>
</dbReference>
<evidence type="ECO:0000313" key="2">
    <source>
        <dbReference type="Proteomes" id="UP001140087"/>
    </source>
</evidence>
<reference evidence="1" key="1">
    <citation type="submission" date="2022-07" db="EMBL/GenBank/DDBJ databases">
        <title>Phylogenomic reconstructions and comparative analyses of Kickxellomycotina fungi.</title>
        <authorList>
            <person name="Reynolds N.K."/>
            <person name="Stajich J.E."/>
            <person name="Barry K."/>
            <person name="Grigoriev I.V."/>
            <person name="Crous P."/>
            <person name="Smith M.E."/>
        </authorList>
    </citation>
    <scope>NUCLEOTIDE SEQUENCE</scope>
    <source>
        <strain evidence="1">BCRC 34780</strain>
    </source>
</reference>
<sequence length="243" mass="25301">MKLAGIASLLALVASVSVTHADMEIIRPPSLETVTVYETVTVQQPCSSGRPLLPLSSFGKSELASQPPAPASSITDVATADKDGDKELGVTTQTHEGTPAPEPTKPAGNAADWVTQMLCQVNQVRAQNGVRPLALSPALIQAAQQQSDYQNSIGQMTHDNPAGGLGSRLSALGVSWTTAAENVAAGMSTPNDAQNAWVKSPGHFMNMISASMGYFGAARANNYFTQCFYGNGTPPNATEIPAC</sequence>
<evidence type="ECO:0000313" key="1">
    <source>
        <dbReference type="EMBL" id="KAJ2797523.1"/>
    </source>
</evidence>
<dbReference type="Proteomes" id="UP001140087">
    <property type="component" value="Unassembled WGS sequence"/>
</dbReference>